<comment type="caution">
    <text evidence="1">The sequence shown here is derived from an EMBL/GenBank/DDBJ whole genome shotgun (WGS) entry which is preliminary data.</text>
</comment>
<gene>
    <name evidence="1" type="ORF">GCU56_22655</name>
</gene>
<sequence length="85" mass="9079">MAAPTADRALAWYSSAIALPYPDVRSALTGLRAEIAHEAARTGAGVPDWDTEVLVGPVLLPTSGGQPWFDYVLSVACRPRDARQD</sequence>
<reference evidence="1 2" key="1">
    <citation type="submission" date="2020-02" db="EMBL/GenBank/DDBJ databases">
        <title>Geodermatophilus sabuli CPCC 205279 I12A-02694.</title>
        <authorList>
            <person name="Jiang Z."/>
        </authorList>
    </citation>
    <scope>NUCLEOTIDE SEQUENCE [LARGE SCALE GENOMIC DNA]</scope>
    <source>
        <strain evidence="1 2">I12A-02694</strain>
    </source>
</reference>
<accession>A0A7K3W7B6</accession>
<dbReference type="AlphaFoldDB" id="A0A7K3W7B6"/>
<organism evidence="1 2">
    <name type="scientific">Geodermatophilus sabuli</name>
    <dbReference type="NCBI Taxonomy" id="1564158"/>
    <lineage>
        <taxon>Bacteria</taxon>
        <taxon>Bacillati</taxon>
        <taxon>Actinomycetota</taxon>
        <taxon>Actinomycetes</taxon>
        <taxon>Geodermatophilales</taxon>
        <taxon>Geodermatophilaceae</taxon>
        <taxon>Geodermatophilus</taxon>
    </lineage>
</organism>
<name>A0A7K3W7B6_9ACTN</name>
<dbReference type="RefSeq" id="WP_163484455.1">
    <property type="nucleotide sequence ID" value="NZ_JAAGWF010000033.1"/>
</dbReference>
<protein>
    <submittedName>
        <fullName evidence="1">Uncharacterized protein</fullName>
    </submittedName>
</protein>
<evidence type="ECO:0000313" key="2">
    <source>
        <dbReference type="Proteomes" id="UP000470246"/>
    </source>
</evidence>
<evidence type="ECO:0000313" key="1">
    <source>
        <dbReference type="EMBL" id="NEK60661.1"/>
    </source>
</evidence>
<keyword evidence="2" id="KW-1185">Reference proteome</keyword>
<dbReference type="Proteomes" id="UP000470246">
    <property type="component" value="Unassembled WGS sequence"/>
</dbReference>
<proteinExistence type="predicted"/>
<dbReference type="EMBL" id="JAAGWF010000033">
    <property type="protein sequence ID" value="NEK60661.1"/>
    <property type="molecule type" value="Genomic_DNA"/>
</dbReference>